<evidence type="ECO:0000256" key="2">
    <source>
        <dbReference type="ARBA" id="ARBA00007465"/>
    </source>
</evidence>
<comment type="subcellular location">
    <subcellularLocation>
        <location evidence="1">Nucleus</location>
        <location evidence="1">Nucleolus</location>
    </subcellularLocation>
</comment>
<protein>
    <recommendedName>
        <fullName evidence="8">U3 small nucleolar ribonucleoprotein protein IMP3</fullName>
    </recommendedName>
    <alternativeName>
        <fullName evidence="9">U3 small nucleolar ribonucleoprotein protein imp3</fullName>
    </alternativeName>
</protein>
<dbReference type="SMART" id="SM01390">
    <property type="entry name" value="Ribosomal_S4"/>
    <property type="match status" value="1"/>
</dbReference>
<keyword evidence="3" id="KW-0690">Ribosome biogenesis</keyword>
<keyword evidence="4" id="KW-0699">rRNA-binding</keyword>
<dbReference type="FunFam" id="3.10.290.10:FF:000006">
    <property type="entry name" value="U3 small nucleolar ribonucleoprotein IMP3"/>
    <property type="match status" value="1"/>
</dbReference>
<dbReference type="GO" id="GO:0034457">
    <property type="term" value="C:Mpp10 complex"/>
    <property type="evidence" value="ECO:0007669"/>
    <property type="project" value="TreeGrafter"/>
</dbReference>
<evidence type="ECO:0000256" key="5">
    <source>
        <dbReference type="ARBA" id="ARBA00022884"/>
    </source>
</evidence>
<dbReference type="OrthoDB" id="10248812at2759"/>
<keyword evidence="14" id="KW-1185">Reference proteome</keyword>
<evidence type="ECO:0000256" key="4">
    <source>
        <dbReference type="ARBA" id="ARBA00022730"/>
    </source>
</evidence>
<dbReference type="PANTHER" id="PTHR11831">
    <property type="entry name" value="30S 40S RIBOSOMAL PROTEIN"/>
    <property type="match status" value="1"/>
</dbReference>
<gene>
    <name evidence="13" type="ORF">CcCBS67573_g10258</name>
</gene>
<dbReference type="GO" id="GO:0042274">
    <property type="term" value="P:ribosomal small subunit biogenesis"/>
    <property type="evidence" value="ECO:0007669"/>
    <property type="project" value="TreeGrafter"/>
</dbReference>
<evidence type="ECO:0000256" key="7">
    <source>
        <dbReference type="ARBA" id="ARBA00023274"/>
    </source>
</evidence>
<dbReference type="InterPro" id="IPR002942">
    <property type="entry name" value="S4_RNA-bd"/>
</dbReference>
<keyword evidence="5 10" id="KW-0694">RNA-binding</keyword>
<dbReference type="CDD" id="cd00165">
    <property type="entry name" value="S4"/>
    <property type="match status" value="1"/>
</dbReference>
<evidence type="ECO:0000256" key="10">
    <source>
        <dbReference type="PROSITE-ProRule" id="PRU00182"/>
    </source>
</evidence>
<proteinExistence type="inferred from homology"/>
<dbReference type="SUPFAM" id="SSF55174">
    <property type="entry name" value="Alpha-L RNA-binding motif"/>
    <property type="match status" value="1"/>
</dbReference>
<evidence type="ECO:0000256" key="8">
    <source>
        <dbReference type="ARBA" id="ARBA00069727"/>
    </source>
</evidence>
<organism evidence="13 14">
    <name type="scientific">Chytriomyces confervae</name>
    <dbReference type="NCBI Taxonomy" id="246404"/>
    <lineage>
        <taxon>Eukaryota</taxon>
        <taxon>Fungi</taxon>
        <taxon>Fungi incertae sedis</taxon>
        <taxon>Chytridiomycota</taxon>
        <taxon>Chytridiomycota incertae sedis</taxon>
        <taxon>Chytridiomycetes</taxon>
        <taxon>Chytridiales</taxon>
        <taxon>Chytriomycetaceae</taxon>
        <taxon>Chytriomyces</taxon>
    </lineage>
</organism>
<dbReference type="GO" id="GO:0032040">
    <property type="term" value="C:small-subunit processome"/>
    <property type="evidence" value="ECO:0007669"/>
    <property type="project" value="TreeGrafter"/>
</dbReference>
<feature type="domain" description="Small ribosomal subunit protein uS4 N-terminal" evidence="12">
    <location>
        <begin position="1"/>
        <end position="75"/>
    </location>
</feature>
<dbReference type="PROSITE" id="PS50889">
    <property type="entry name" value="S4"/>
    <property type="match status" value="1"/>
</dbReference>
<keyword evidence="7" id="KW-0687">Ribonucleoprotein</keyword>
<dbReference type="InterPro" id="IPR001912">
    <property type="entry name" value="Ribosomal_uS4_N"/>
</dbReference>
<dbReference type="Proteomes" id="UP000320333">
    <property type="component" value="Unassembled WGS sequence"/>
</dbReference>
<dbReference type="InterPro" id="IPR036986">
    <property type="entry name" value="S4_RNA-bd_sf"/>
</dbReference>
<evidence type="ECO:0000256" key="1">
    <source>
        <dbReference type="ARBA" id="ARBA00004604"/>
    </source>
</evidence>
<keyword evidence="6" id="KW-0539">Nucleus</keyword>
<dbReference type="Pfam" id="PF01479">
    <property type="entry name" value="S4"/>
    <property type="match status" value="1"/>
</dbReference>
<sequence length="152" mass="17741">MRRYHVTRREEYQKYNRIAGQIKKIANKLSLLDPRDPYRDTKTEDLLEKLYQMGVVNTKASLSLCDKVSVSSFCRRRLPIVMVRLKMAETVKAAVTYVEQGHIRVGPETVTDPAYLVTRKMEDYVTWVNGSSIKYKIAKYNDKLDDFDLLDL</sequence>
<evidence type="ECO:0000259" key="12">
    <source>
        <dbReference type="SMART" id="SM01390"/>
    </source>
</evidence>
<feature type="domain" description="RNA-binding S4" evidence="11">
    <location>
        <begin position="76"/>
        <end position="143"/>
    </location>
</feature>
<comment type="similarity">
    <text evidence="2">Belongs to the universal ribosomal protein uS4 family.</text>
</comment>
<dbReference type="GO" id="GO:0019843">
    <property type="term" value="F:rRNA binding"/>
    <property type="evidence" value="ECO:0007669"/>
    <property type="project" value="UniProtKB-KW"/>
</dbReference>
<dbReference type="STRING" id="246404.A0A507D7E6"/>
<dbReference type="AlphaFoldDB" id="A0A507D7E6"/>
<evidence type="ECO:0000313" key="14">
    <source>
        <dbReference type="Proteomes" id="UP000320333"/>
    </source>
</evidence>
<dbReference type="EMBL" id="QEAP01001314">
    <property type="protein sequence ID" value="TPX47331.1"/>
    <property type="molecule type" value="Genomic_DNA"/>
</dbReference>
<evidence type="ECO:0000256" key="6">
    <source>
        <dbReference type="ARBA" id="ARBA00023242"/>
    </source>
</evidence>
<reference evidence="13 14" key="1">
    <citation type="journal article" date="2019" name="Sci. Rep.">
        <title>Comparative genomics of chytrid fungi reveal insights into the obligate biotrophic and pathogenic lifestyle of Synchytrium endobioticum.</title>
        <authorList>
            <person name="van de Vossenberg B.T.L.H."/>
            <person name="Warris S."/>
            <person name="Nguyen H.D.T."/>
            <person name="van Gent-Pelzer M.P.E."/>
            <person name="Joly D.L."/>
            <person name="van de Geest H.C."/>
            <person name="Bonants P.J.M."/>
            <person name="Smith D.S."/>
            <person name="Levesque C.A."/>
            <person name="van der Lee T.A.J."/>
        </authorList>
    </citation>
    <scope>NUCLEOTIDE SEQUENCE [LARGE SCALE GENOMIC DNA]</scope>
    <source>
        <strain evidence="13 14">CBS 675.73</strain>
    </source>
</reference>
<dbReference type="Gene3D" id="3.10.290.10">
    <property type="entry name" value="RNA-binding S4 domain"/>
    <property type="match status" value="1"/>
</dbReference>
<evidence type="ECO:0000259" key="11">
    <source>
        <dbReference type="SMART" id="SM00363"/>
    </source>
</evidence>
<evidence type="ECO:0000313" key="13">
    <source>
        <dbReference type="EMBL" id="TPX47331.1"/>
    </source>
</evidence>
<accession>A0A507D7E6</accession>
<dbReference type="InterPro" id="IPR022801">
    <property type="entry name" value="Ribosomal_uS4"/>
</dbReference>
<comment type="caution">
    <text evidence="13">The sequence shown here is derived from an EMBL/GenBank/DDBJ whole genome shotgun (WGS) entry which is preliminary data.</text>
</comment>
<dbReference type="GO" id="GO:0006364">
    <property type="term" value="P:rRNA processing"/>
    <property type="evidence" value="ECO:0007669"/>
    <property type="project" value="TreeGrafter"/>
</dbReference>
<dbReference type="Pfam" id="PF00163">
    <property type="entry name" value="Ribosomal_S4"/>
    <property type="match status" value="1"/>
</dbReference>
<name>A0A507D7E6_9FUNG</name>
<dbReference type="PANTHER" id="PTHR11831:SF1">
    <property type="entry name" value="U3 SMALL NUCLEOLAR RIBONUCLEOPROTEIN PROTEIN IMP3"/>
    <property type="match status" value="1"/>
</dbReference>
<evidence type="ECO:0000256" key="3">
    <source>
        <dbReference type="ARBA" id="ARBA00022517"/>
    </source>
</evidence>
<dbReference type="GO" id="GO:0030515">
    <property type="term" value="F:snoRNA binding"/>
    <property type="evidence" value="ECO:0007669"/>
    <property type="project" value="TreeGrafter"/>
</dbReference>
<dbReference type="SMART" id="SM00363">
    <property type="entry name" value="S4"/>
    <property type="match status" value="1"/>
</dbReference>
<evidence type="ECO:0000256" key="9">
    <source>
        <dbReference type="ARBA" id="ARBA00072223"/>
    </source>
</evidence>